<name>A0A4U0EN30_9FLAO</name>
<feature type="domain" description="Glycosyl transferase family 1" evidence="1">
    <location>
        <begin position="177"/>
        <end position="329"/>
    </location>
</feature>
<dbReference type="OrthoDB" id="823685at2"/>
<dbReference type="Pfam" id="PF13439">
    <property type="entry name" value="Glyco_transf_4"/>
    <property type="match status" value="1"/>
</dbReference>
<dbReference type="SUPFAM" id="SSF53756">
    <property type="entry name" value="UDP-Glycosyltransferase/glycogen phosphorylase"/>
    <property type="match status" value="1"/>
</dbReference>
<dbReference type="Pfam" id="PF00534">
    <property type="entry name" value="Glycos_transf_1"/>
    <property type="match status" value="1"/>
</dbReference>
<keyword evidence="3" id="KW-0808">Transferase</keyword>
<dbReference type="RefSeq" id="WP_136844754.1">
    <property type="nucleotide sequence ID" value="NZ_SUPL01000008.1"/>
</dbReference>
<protein>
    <submittedName>
        <fullName evidence="3">Glycosyltransferase</fullName>
    </submittedName>
</protein>
<dbReference type="AlphaFoldDB" id="A0A4U0EN30"/>
<dbReference type="PANTHER" id="PTHR12526">
    <property type="entry name" value="GLYCOSYLTRANSFERASE"/>
    <property type="match status" value="1"/>
</dbReference>
<accession>A0A4U0EN30</accession>
<evidence type="ECO:0000313" key="3">
    <source>
        <dbReference type="EMBL" id="TJY32910.1"/>
    </source>
</evidence>
<sequence>MKVLQIIDSLEAGGAERMAVNITNALSLQDNVNSYLCATRKEGMLKTSLNDTVGYLCLNKRSTLDIAATKRLYQFIKNNNIEILHAHSTSFFIVTLIKLFKPNVKIVWHDHYGNSQFLEQRKSKILHVCSKYFSHVICVTDSLKDWAMTHLKTVKVAYVPNFVVKDSVKPSTILKGVDGKRVLHLANLRSQKDHFTLIKAFNEVIKESPDYTLHCVGKDFENDYSAQVFKYVEALQLNTHVFFYGSKEDISNILSQSDICVLSSKSEGLPIALLEYGLAGKPTIVTDVGNCAEVIENNVNGLVVPKEHPKALAEGMLQIIGNTDKAREYGRLLKHTVEENYSQDVFIKKLTTIYNAILNE</sequence>
<comment type="caution">
    <text evidence="3">The sequence shown here is derived from an EMBL/GenBank/DDBJ whole genome shotgun (WGS) entry which is preliminary data.</text>
</comment>
<dbReference type="EMBL" id="SUPL01000008">
    <property type="protein sequence ID" value="TJY32910.1"/>
    <property type="molecule type" value="Genomic_DNA"/>
</dbReference>
<evidence type="ECO:0000313" key="4">
    <source>
        <dbReference type="Proteomes" id="UP000307657"/>
    </source>
</evidence>
<evidence type="ECO:0000259" key="1">
    <source>
        <dbReference type="Pfam" id="PF00534"/>
    </source>
</evidence>
<dbReference type="PANTHER" id="PTHR12526:SF630">
    <property type="entry name" value="GLYCOSYLTRANSFERASE"/>
    <property type="match status" value="1"/>
</dbReference>
<dbReference type="Gene3D" id="3.40.50.2000">
    <property type="entry name" value="Glycogen Phosphorylase B"/>
    <property type="match status" value="2"/>
</dbReference>
<evidence type="ECO:0000259" key="2">
    <source>
        <dbReference type="Pfam" id="PF13439"/>
    </source>
</evidence>
<organism evidence="3 4">
    <name type="scientific">Pontimicrobium aquaticum</name>
    <dbReference type="NCBI Taxonomy" id="2565367"/>
    <lineage>
        <taxon>Bacteria</taxon>
        <taxon>Pseudomonadati</taxon>
        <taxon>Bacteroidota</taxon>
        <taxon>Flavobacteriia</taxon>
        <taxon>Flavobacteriales</taxon>
        <taxon>Flavobacteriaceae</taxon>
        <taxon>Pontimicrobium</taxon>
    </lineage>
</organism>
<dbReference type="InterPro" id="IPR001296">
    <property type="entry name" value="Glyco_trans_1"/>
</dbReference>
<dbReference type="Proteomes" id="UP000307657">
    <property type="component" value="Unassembled WGS sequence"/>
</dbReference>
<reference evidence="3 4" key="1">
    <citation type="submission" date="2019-04" db="EMBL/GenBank/DDBJ databases">
        <title>Lacinutrix sp. nov., isolated from marine water.</title>
        <authorList>
            <person name="Kim W."/>
        </authorList>
    </citation>
    <scope>NUCLEOTIDE SEQUENCE [LARGE SCALE GENOMIC DNA]</scope>
    <source>
        <strain evidence="3 4">CAU 1491</strain>
    </source>
</reference>
<dbReference type="GO" id="GO:0016757">
    <property type="term" value="F:glycosyltransferase activity"/>
    <property type="evidence" value="ECO:0007669"/>
    <property type="project" value="InterPro"/>
</dbReference>
<feature type="domain" description="Glycosyltransferase subfamily 4-like N-terminal" evidence="2">
    <location>
        <begin position="13"/>
        <end position="163"/>
    </location>
</feature>
<dbReference type="InterPro" id="IPR028098">
    <property type="entry name" value="Glyco_trans_4-like_N"/>
</dbReference>
<proteinExistence type="predicted"/>
<keyword evidence="4" id="KW-1185">Reference proteome</keyword>
<gene>
    <name evidence="3" type="ORF">E5167_13825</name>
</gene>
<dbReference type="CDD" id="cd03811">
    <property type="entry name" value="GT4_GT28_WabH-like"/>
    <property type="match status" value="1"/>
</dbReference>